<name>X6LWH0_RETFI</name>
<proteinExistence type="predicted"/>
<evidence type="ECO:0000313" key="1">
    <source>
        <dbReference type="EMBL" id="ETO05954.1"/>
    </source>
</evidence>
<evidence type="ECO:0000313" key="2">
    <source>
        <dbReference type="Proteomes" id="UP000023152"/>
    </source>
</evidence>
<comment type="caution">
    <text evidence="1">The sequence shown here is derived from an EMBL/GenBank/DDBJ whole genome shotgun (WGS) entry which is preliminary data.</text>
</comment>
<accession>X6LWH0</accession>
<protein>
    <submittedName>
        <fullName evidence="1">Uncharacterized protein</fullName>
    </submittedName>
</protein>
<keyword evidence="2" id="KW-1185">Reference proteome</keyword>
<dbReference type="EMBL" id="ASPP01027636">
    <property type="protein sequence ID" value="ETO05954.1"/>
    <property type="molecule type" value="Genomic_DNA"/>
</dbReference>
<dbReference type="AlphaFoldDB" id="X6LWH0"/>
<gene>
    <name evidence="1" type="ORF">RFI_31442</name>
</gene>
<reference evidence="1 2" key="1">
    <citation type="journal article" date="2013" name="Curr. Biol.">
        <title>The Genome of the Foraminiferan Reticulomyxa filosa.</title>
        <authorList>
            <person name="Glockner G."/>
            <person name="Hulsmann N."/>
            <person name="Schleicher M."/>
            <person name="Noegel A.A."/>
            <person name="Eichinger L."/>
            <person name="Gallinger C."/>
            <person name="Pawlowski J."/>
            <person name="Sierra R."/>
            <person name="Euteneuer U."/>
            <person name="Pillet L."/>
            <person name="Moustafa A."/>
            <person name="Platzer M."/>
            <person name="Groth M."/>
            <person name="Szafranski K."/>
            <person name="Schliwa M."/>
        </authorList>
    </citation>
    <scope>NUCLEOTIDE SEQUENCE [LARGE SCALE GENOMIC DNA]</scope>
</reference>
<dbReference type="Proteomes" id="UP000023152">
    <property type="component" value="Unassembled WGS sequence"/>
</dbReference>
<organism evidence="1 2">
    <name type="scientific">Reticulomyxa filosa</name>
    <dbReference type="NCBI Taxonomy" id="46433"/>
    <lineage>
        <taxon>Eukaryota</taxon>
        <taxon>Sar</taxon>
        <taxon>Rhizaria</taxon>
        <taxon>Retaria</taxon>
        <taxon>Foraminifera</taxon>
        <taxon>Monothalamids</taxon>
        <taxon>Reticulomyxidae</taxon>
        <taxon>Reticulomyxa</taxon>
    </lineage>
</organism>
<sequence>SVWEDIPEQRDPNINKWVEAPQSIGDAENDMSNVATLIGGSNNHLLFVTYPPNQIMVLDSKSLHMLAKHTLPFYLFVGNHCIFNMNNDNKNELRLFNYNSQVVVKFDEYNNTWESTKFKIDRELEHVFDYSFVCIDGFVIYLEDVAMAHTAAA</sequence>
<feature type="non-terminal residue" evidence="1">
    <location>
        <position position="1"/>
    </location>
</feature>